<dbReference type="Proteomes" id="UP000290545">
    <property type="component" value="Unassembled WGS sequence"/>
</dbReference>
<protein>
    <recommendedName>
        <fullName evidence="4">dTDP-4-dehydrorhamnose 3,5-epimerase</fullName>
        <ecNumber evidence="3">5.1.3.13</ecNumber>
    </recommendedName>
    <alternativeName>
        <fullName evidence="6">Thymidine diphospho-4-keto-rhamnose 3,5-epimerase</fullName>
    </alternativeName>
    <alternativeName>
        <fullName evidence="5">dTDP-4-keto-6-deoxyglucose 3,5-epimerase</fullName>
    </alternativeName>
    <alternativeName>
        <fullName evidence="7">dTDP-6-deoxy-D-xylo-4-hexulose 3,5-epimerase</fullName>
    </alternativeName>
</protein>
<dbReference type="RefSeq" id="WP_129003117.1">
    <property type="nucleotide sequence ID" value="NZ_SDHZ01000001.1"/>
</dbReference>
<evidence type="ECO:0000256" key="7">
    <source>
        <dbReference type="ARBA" id="ARBA00033311"/>
    </source>
</evidence>
<dbReference type="OrthoDB" id="9801056at2"/>
<proteinExistence type="predicted"/>
<dbReference type="EMBL" id="SDHZ01000001">
    <property type="protein sequence ID" value="RXK87354.1"/>
    <property type="molecule type" value="Genomic_DNA"/>
</dbReference>
<evidence type="ECO:0000256" key="4">
    <source>
        <dbReference type="ARBA" id="ARBA00019595"/>
    </source>
</evidence>
<dbReference type="InterPro" id="IPR014710">
    <property type="entry name" value="RmlC-like_jellyroll"/>
</dbReference>
<evidence type="ECO:0000313" key="10">
    <source>
        <dbReference type="EMBL" id="RXK87354.1"/>
    </source>
</evidence>
<accession>A0A4Q1DCU3</accession>
<reference evidence="10 11" key="1">
    <citation type="submission" date="2019-01" db="EMBL/GenBank/DDBJ databases">
        <title>Filimonas sp. strain TTM-71.</title>
        <authorList>
            <person name="Chen W.-M."/>
        </authorList>
    </citation>
    <scope>NUCLEOTIDE SEQUENCE [LARGE SCALE GENOMIC DNA]</scope>
    <source>
        <strain evidence="10 11">TTM-71</strain>
    </source>
</reference>
<evidence type="ECO:0000313" key="11">
    <source>
        <dbReference type="Proteomes" id="UP000290545"/>
    </source>
</evidence>
<dbReference type="PANTHER" id="PTHR21047:SF2">
    <property type="entry name" value="THYMIDINE DIPHOSPHO-4-KETO-RHAMNOSE 3,5-EPIMERASE"/>
    <property type="match status" value="1"/>
</dbReference>
<evidence type="ECO:0000259" key="9">
    <source>
        <dbReference type="Pfam" id="PF14667"/>
    </source>
</evidence>
<name>A0A4Q1DCU3_9BACT</name>
<dbReference type="InterPro" id="IPR000888">
    <property type="entry name" value="RmlC-like"/>
</dbReference>
<evidence type="ECO:0000256" key="5">
    <source>
        <dbReference type="ARBA" id="ARBA00029758"/>
    </source>
</evidence>
<comment type="catalytic activity">
    <reaction evidence="1">
        <text>dTDP-4-dehydro-6-deoxy-alpha-D-glucose = dTDP-4-dehydro-beta-L-rhamnose</text>
        <dbReference type="Rhea" id="RHEA:16969"/>
        <dbReference type="ChEBI" id="CHEBI:57649"/>
        <dbReference type="ChEBI" id="CHEBI:62830"/>
        <dbReference type="EC" id="5.1.3.13"/>
    </reaction>
</comment>
<evidence type="ECO:0000256" key="3">
    <source>
        <dbReference type="ARBA" id="ARBA00012098"/>
    </source>
</evidence>
<evidence type="ECO:0000256" key="6">
    <source>
        <dbReference type="ARBA" id="ARBA00031424"/>
    </source>
</evidence>
<comment type="caution">
    <text evidence="10">The sequence shown here is derived from an EMBL/GenBank/DDBJ whole genome shotgun (WGS) entry which is preliminary data.</text>
</comment>
<dbReference type="InterPro" id="IPR011051">
    <property type="entry name" value="RmlC_Cupin_sf"/>
</dbReference>
<dbReference type="EC" id="5.1.3.13" evidence="3"/>
<sequence>MLKDKVKIIPRQKLEDSRGWFLKVLTGKEEELPPRTGEIYITVANPGEMKGGHYHPKAKEWFTLLTGKCTLMLVDIQTGEKLSVDIDAANPITVFVPNNIAHAFYNIQNAENFMLLAYSDELYDKADTIMYSF</sequence>
<dbReference type="SUPFAM" id="SSF51182">
    <property type="entry name" value="RmlC-like cupins"/>
    <property type="match status" value="1"/>
</dbReference>
<dbReference type="GO" id="GO:0005829">
    <property type="term" value="C:cytosol"/>
    <property type="evidence" value="ECO:0007669"/>
    <property type="project" value="TreeGrafter"/>
</dbReference>
<evidence type="ECO:0000256" key="1">
    <source>
        <dbReference type="ARBA" id="ARBA00001298"/>
    </source>
</evidence>
<feature type="site" description="Participates in a stacking interaction with the thymidine ring of dTDP-4-oxo-6-deoxyglucose" evidence="8">
    <location>
        <position position="123"/>
    </location>
</feature>
<gene>
    <name evidence="10" type="ORF">ESB13_11415</name>
</gene>
<evidence type="ECO:0000256" key="2">
    <source>
        <dbReference type="ARBA" id="ARBA00001997"/>
    </source>
</evidence>
<dbReference type="Pfam" id="PF14667">
    <property type="entry name" value="Polysacc_synt_C"/>
    <property type="match status" value="1"/>
</dbReference>
<dbReference type="GO" id="GO:0008830">
    <property type="term" value="F:dTDP-4-dehydrorhamnose 3,5-epimerase activity"/>
    <property type="evidence" value="ECO:0007669"/>
    <property type="project" value="UniProtKB-EC"/>
</dbReference>
<keyword evidence="11" id="KW-1185">Reference proteome</keyword>
<dbReference type="InterPro" id="IPR029303">
    <property type="entry name" value="CapF_C"/>
</dbReference>
<comment type="function">
    <text evidence="2">Catalyzes the epimerization of the C3' and C5'positions of dTDP-6-deoxy-D-xylo-4-hexulose, forming dTDP-6-deoxy-L-lyxo-4-hexulose.</text>
</comment>
<dbReference type="PANTHER" id="PTHR21047">
    <property type="entry name" value="DTDP-6-DEOXY-D-GLUCOSE-3,5 EPIMERASE"/>
    <property type="match status" value="1"/>
</dbReference>
<dbReference type="GO" id="GO:0000271">
    <property type="term" value="P:polysaccharide biosynthetic process"/>
    <property type="evidence" value="ECO:0007669"/>
    <property type="project" value="TreeGrafter"/>
</dbReference>
<feature type="domain" description="Capsular polysaccharide assembling protein CapF C-terminal" evidence="9">
    <location>
        <begin position="15"/>
        <end position="127"/>
    </location>
</feature>
<dbReference type="Gene3D" id="2.60.120.10">
    <property type="entry name" value="Jelly Rolls"/>
    <property type="match status" value="1"/>
</dbReference>
<dbReference type="AlphaFoldDB" id="A0A4Q1DCU3"/>
<organism evidence="10 11">
    <name type="scientific">Filimonas effusa</name>
    <dbReference type="NCBI Taxonomy" id="2508721"/>
    <lineage>
        <taxon>Bacteria</taxon>
        <taxon>Pseudomonadati</taxon>
        <taxon>Bacteroidota</taxon>
        <taxon>Chitinophagia</taxon>
        <taxon>Chitinophagales</taxon>
        <taxon>Chitinophagaceae</taxon>
        <taxon>Filimonas</taxon>
    </lineage>
</organism>
<evidence type="ECO:0000256" key="8">
    <source>
        <dbReference type="PIRSR" id="PIRSR600888-3"/>
    </source>
</evidence>